<accession>A0ACC3CIZ0</accession>
<organism evidence="1 2">
    <name type="scientific">Pyropia yezoensis</name>
    <name type="common">Susabi-nori</name>
    <name type="synonym">Porphyra yezoensis</name>
    <dbReference type="NCBI Taxonomy" id="2788"/>
    <lineage>
        <taxon>Eukaryota</taxon>
        <taxon>Rhodophyta</taxon>
        <taxon>Bangiophyceae</taxon>
        <taxon>Bangiales</taxon>
        <taxon>Bangiaceae</taxon>
        <taxon>Pyropia</taxon>
    </lineage>
</organism>
<dbReference type="Proteomes" id="UP000798662">
    <property type="component" value="Chromosome 3"/>
</dbReference>
<evidence type="ECO:0000313" key="2">
    <source>
        <dbReference type="Proteomes" id="UP000798662"/>
    </source>
</evidence>
<name>A0ACC3CIZ0_PYRYE</name>
<dbReference type="EMBL" id="CM020620">
    <property type="protein sequence ID" value="KAK1869751.1"/>
    <property type="molecule type" value="Genomic_DNA"/>
</dbReference>
<keyword evidence="2" id="KW-1185">Reference proteome</keyword>
<gene>
    <name evidence="1" type="ORF">I4F81_012217</name>
</gene>
<protein>
    <submittedName>
        <fullName evidence="1">Uncharacterized protein</fullName>
    </submittedName>
</protein>
<reference evidence="1" key="1">
    <citation type="submission" date="2019-11" db="EMBL/GenBank/DDBJ databases">
        <title>Nori genome reveals adaptations in red seaweeds to the harsh intertidal environment.</title>
        <authorList>
            <person name="Wang D."/>
            <person name="Mao Y."/>
        </authorList>
    </citation>
    <scope>NUCLEOTIDE SEQUENCE</scope>
    <source>
        <tissue evidence="1">Gametophyte</tissue>
    </source>
</reference>
<evidence type="ECO:0000313" key="1">
    <source>
        <dbReference type="EMBL" id="KAK1869751.1"/>
    </source>
</evidence>
<proteinExistence type="predicted"/>
<sequence length="277" mass="28072">MSEPDLVAGYCNAAATATPSTVAAIIADATAHPHLYTYAALLALPSVQALSTTVHASSLALLRVFAFGTYADILGRTGGGDGIGDGDGDGSGPRPALPLLSPAQTLKLRRLTLMSLARGVSRLPYATIASALDLPSTRAVEDVVIGAIYEGLLSGGRLDPRAGVVKVTGCRGRDLTPVDVAALGRGVAAWRKRAGGVLGVLGGEVDHAREVGLAVAAKRREAADAAAAVAAAAAAVGASGGGRDARPTGRDARRARPSRRPMDDHDGDATRMFVDVP</sequence>
<comment type="caution">
    <text evidence="1">The sequence shown here is derived from an EMBL/GenBank/DDBJ whole genome shotgun (WGS) entry which is preliminary data.</text>
</comment>